<feature type="transmembrane region" description="Helical" evidence="2">
    <location>
        <begin position="7"/>
        <end position="40"/>
    </location>
</feature>
<feature type="region of interest" description="Disordered" evidence="1">
    <location>
        <begin position="126"/>
        <end position="172"/>
    </location>
</feature>
<dbReference type="AlphaFoldDB" id="A0A1H3UIC5"/>
<protein>
    <submittedName>
        <fullName evidence="3">Uncharacterized protein</fullName>
    </submittedName>
</protein>
<organism evidence="3 4">
    <name type="scientific">Delftia lacustris</name>
    <dbReference type="NCBI Taxonomy" id="558537"/>
    <lineage>
        <taxon>Bacteria</taxon>
        <taxon>Pseudomonadati</taxon>
        <taxon>Pseudomonadota</taxon>
        <taxon>Betaproteobacteria</taxon>
        <taxon>Burkholderiales</taxon>
        <taxon>Comamonadaceae</taxon>
        <taxon>Delftia</taxon>
    </lineage>
</organism>
<keyword evidence="2" id="KW-1133">Transmembrane helix</keyword>
<evidence type="ECO:0000256" key="2">
    <source>
        <dbReference type="SAM" id="Phobius"/>
    </source>
</evidence>
<evidence type="ECO:0000256" key="1">
    <source>
        <dbReference type="SAM" id="MobiDB-lite"/>
    </source>
</evidence>
<proteinExistence type="predicted"/>
<feature type="compositionally biased region" description="Basic residues" evidence="1">
    <location>
        <begin position="138"/>
        <end position="150"/>
    </location>
</feature>
<evidence type="ECO:0000313" key="3">
    <source>
        <dbReference type="EMBL" id="SDZ62076.1"/>
    </source>
</evidence>
<reference evidence="3 4" key="1">
    <citation type="submission" date="2016-10" db="EMBL/GenBank/DDBJ databases">
        <authorList>
            <person name="de Groot N.N."/>
        </authorList>
    </citation>
    <scope>NUCLEOTIDE SEQUENCE [LARGE SCALE GENOMIC DNA]</scope>
    <source>
        <strain evidence="3 4">LMG 24775</strain>
    </source>
</reference>
<gene>
    <name evidence="3" type="ORF">SAMN05421547_14617</name>
</gene>
<keyword evidence="2" id="KW-0472">Membrane</keyword>
<sequence length="214" mass="23140">CWLLAVGCWLLAVGCWLLAVGCWLLAVGCWLLAVGCWLLAVGCSPASPFCPRLRWAGCGVAALPKDRAASLSSLPQLFERIAPQAQGVSSAAHPASRPTQVARSEAKGRGQFGARFFAPLSCRATRKRVGRRAEPRPRKTTTRQGQKKTHQQTSKKGATSIPPAAPSSVNHQTEISERYRPEQALHGVDQPHLPAAPAHCAAPARWCRCRWTAH</sequence>
<dbReference type="Proteomes" id="UP000183417">
    <property type="component" value="Unassembled WGS sequence"/>
</dbReference>
<dbReference type="EMBL" id="FNPE01000046">
    <property type="protein sequence ID" value="SDZ62076.1"/>
    <property type="molecule type" value="Genomic_DNA"/>
</dbReference>
<evidence type="ECO:0000313" key="4">
    <source>
        <dbReference type="Proteomes" id="UP000183417"/>
    </source>
</evidence>
<accession>A0A1H3UIC5</accession>
<feature type="non-terminal residue" evidence="3">
    <location>
        <position position="1"/>
    </location>
</feature>
<keyword evidence="2" id="KW-0812">Transmembrane</keyword>
<name>A0A1H3UIC5_9BURK</name>